<dbReference type="EMBL" id="SZQL01000007">
    <property type="protein sequence ID" value="TKK68633.1"/>
    <property type="molecule type" value="Genomic_DNA"/>
</dbReference>
<sequence>MEHIKNNIVLILLIVLCCWCISACKSNNSKSYDEVYDSPQKGTIHISVDETFKPVITEQIKVYESSYPGTHIIAEYKSEADCFRDLNSDSTRMVIVAKSLTAAQIGTMEDKLSYRPKQDILAYDAVSVIVNNESKDSLFTVEQLQKLLTADTATIQVVVDGNNATSTVRYLQDSILHGKPFGKNVRAVEGGSHGVIDYIAQNKNAVGFVGSSWVGNMDDPQQVTDSKKIKFALLECKPCDSKTYAKPSPESIQYTWYPLVRPLYYILKENSLGLGTGFVTFMSLERGQLIFRRSYLVPGKIDLNLRKSDI</sequence>
<organism evidence="3 4">
    <name type="scientific">Ilyomonas limi</name>
    <dbReference type="NCBI Taxonomy" id="2575867"/>
    <lineage>
        <taxon>Bacteria</taxon>
        <taxon>Pseudomonadati</taxon>
        <taxon>Bacteroidota</taxon>
        <taxon>Chitinophagia</taxon>
        <taxon>Chitinophagales</taxon>
        <taxon>Chitinophagaceae</taxon>
        <taxon>Ilyomonas</taxon>
    </lineage>
</organism>
<dbReference type="Gene3D" id="3.40.190.10">
    <property type="entry name" value="Periplasmic binding protein-like II"/>
    <property type="match status" value="2"/>
</dbReference>
<reference evidence="3 4" key="1">
    <citation type="submission" date="2019-05" db="EMBL/GenBank/DDBJ databases">
        <title>Panacibacter sp. strain 17mud1-8 Genome sequencing and assembly.</title>
        <authorList>
            <person name="Chhetri G."/>
        </authorList>
    </citation>
    <scope>NUCLEOTIDE SEQUENCE [LARGE SCALE GENOMIC DNA]</scope>
    <source>
        <strain evidence="3 4">17mud1-8</strain>
    </source>
</reference>
<dbReference type="PANTHER" id="PTHR30570">
    <property type="entry name" value="PERIPLASMIC PHOSPHATE BINDING COMPONENT OF PHOSPHATE ABC TRANSPORTER"/>
    <property type="match status" value="1"/>
</dbReference>
<evidence type="ECO:0000259" key="2">
    <source>
        <dbReference type="Pfam" id="PF12849"/>
    </source>
</evidence>
<dbReference type="Pfam" id="PF12849">
    <property type="entry name" value="PBP_like_2"/>
    <property type="match status" value="1"/>
</dbReference>
<evidence type="ECO:0000313" key="3">
    <source>
        <dbReference type="EMBL" id="TKK68633.1"/>
    </source>
</evidence>
<proteinExistence type="predicted"/>
<evidence type="ECO:0000313" key="4">
    <source>
        <dbReference type="Proteomes" id="UP000305848"/>
    </source>
</evidence>
<keyword evidence="1" id="KW-0732">Signal</keyword>
<evidence type="ECO:0000256" key="1">
    <source>
        <dbReference type="ARBA" id="ARBA00022729"/>
    </source>
</evidence>
<dbReference type="InterPro" id="IPR050811">
    <property type="entry name" value="Phosphate_ABC_transporter"/>
</dbReference>
<dbReference type="PANTHER" id="PTHR30570:SF1">
    <property type="entry name" value="PHOSPHATE-BINDING PROTEIN PSTS"/>
    <property type="match status" value="1"/>
</dbReference>
<dbReference type="RefSeq" id="WP_137261821.1">
    <property type="nucleotide sequence ID" value="NZ_SZQL01000007.1"/>
</dbReference>
<dbReference type="OrthoDB" id="1450880at2"/>
<dbReference type="InterPro" id="IPR024370">
    <property type="entry name" value="PBP_domain"/>
</dbReference>
<dbReference type="SUPFAM" id="SSF53850">
    <property type="entry name" value="Periplasmic binding protein-like II"/>
    <property type="match status" value="1"/>
</dbReference>
<gene>
    <name evidence="3" type="ORF">FC093_10985</name>
</gene>
<dbReference type="AlphaFoldDB" id="A0A4V5UUD8"/>
<protein>
    <submittedName>
        <fullName evidence="3">Phosphate ABC transporter substrate-binding protein, PhoT family</fullName>
    </submittedName>
</protein>
<feature type="domain" description="PBP" evidence="2">
    <location>
        <begin position="38"/>
        <end position="282"/>
    </location>
</feature>
<name>A0A4V5UUD8_9BACT</name>
<comment type="caution">
    <text evidence="3">The sequence shown here is derived from an EMBL/GenBank/DDBJ whole genome shotgun (WGS) entry which is preliminary data.</text>
</comment>
<accession>A0A4V5UUD8</accession>
<keyword evidence="4" id="KW-1185">Reference proteome</keyword>
<dbReference type="Proteomes" id="UP000305848">
    <property type="component" value="Unassembled WGS sequence"/>
</dbReference>